<feature type="transmembrane region" description="Helical" evidence="8">
    <location>
        <begin position="122"/>
        <end position="140"/>
    </location>
</feature>
<evidence type="ECO:0000256" key="7">
    <source>
        <dbReference type="SAM" id="MobiDB-lite"/>
    </source>
</evidence>
<gene>
    <name evidence="9" type="ORF">ACHAWO_001524</name>
</gene>
<keyword evidence="6 8" id="KW-0472">Membrane</keyword>
<comment type="subcellular location">
    <subcellularLocation>
        <location evidence="1">Cell membrane</location>
        <topology evidence="1">Multi-pass membrane protein</topology>
    </subcellularLocation>
</comment>
<evidence type="ECO:0000256" key="3">
    <source>
        <dbReference type="ARBA" id="ARBA00022475"/>
    </source>
</evidence>
<keyword evidence="4 8" id="KW-0812">Transmembrane</keyword>
<protein>
    <submittedName>
        <fullName evidence="9">Uncharacterized protein</fullName>
    </submittedName>
</protein>
<evidence type="ECO:0000256" key="4">
    <source>
        <dbReference type="ARBA" id="ARBA00022692"/>
    </source>
</evidence>
<organism evidence="9 10">
    <name type="scientific">Cyclotella atomus</name>
    <dbReference type="NCBI Taxonomy" id="382360"/>
    <lineage>
        <taxon>Eukaryota</taxon>
        <taxon>Sar</taxon>
        <taxon>Stramenopiles</taxon>
        <taxon>Ochrophyta</taxon>
        <taxon>Bacillariophyta</taxon>
        <taxon>Coscinodiscophyceae</taxon>
        <taxon>Thalassiosirophycidae</taxon>
        <taxon>Stephanodiscales</taxon>
        <taxon>Stephanodiscaceae</taxon>
        <taxon>Cyclotella</taxon>
    </lineage>
</organism>
<comment type="caution">
    <text evidence="9">The sequence shown here is derived from an EMBL/GenBank/DDBJ whole genome shotgun (WGS) entry which is preliminary data.</text>
</comment>
<evidence type="ECO:0000256" key="2">
    <source>
        <dbReference type="ARBA" id="ARBA00005808"/>
    </source>
</evidence>
<dbReference type="EMBL" id="JALLPJ020001344">
    <property type="protein sequence ID" value="KAL3768575.1"/>
    <property type="molecule type" value="Genomic_DNA"/>
</dbReference>
<reference evidence="9 10" key="1">
    <citation type="submission" date="2024-10" db="EMBL/GenBank/DDBJ databases">
        <title>Updated reference genomes for cyclostephanoid diatoms.</title>
        <authorList>
            <person name="Roberts W.R."/>
            <person name="Alverson A.J."/>
        </authorList>
    </citation>
    <scope>NUCLEOTIDE SEQUENCE [LARGE SCALE GENOMIC DNA]</scope>
    <source>
        <strain evidence="9 10">AJA010-31</strain>
    </source>
</reference>
<accession>A0ABD3MXE4</accession>
<dbReference type="GO" id="GO:0005886">
    <property type="term" value="C:plasma membrane"/>
    <property type="evidence" value="ECO:0007669"/>
    <property type="project" value="UniProtKB-SubCell"/>
</dbReference>
<dbReference type="Proteomes" id="UP001530400">
    <property type="component" value="Unassembled WGS sequence"/>
</dbReference>
<dbReference type="Pfam" id="PF02690">
    <property type="entry name" value="Na_Pi_cotrans"/>
    <property type="match status" value="2"/>
</dbReference>
<keyword evidence="3" id="KW-1003">Cell membrane</keyword>
<feature type="transmembrane region" description="Helical" evidence="8">
    <location>
        <begin position="77"/>
        <end position="101"/>
    </location>
</feature>
<evidence type="ECO:0000256" key="6">
    <source>
        <dbReference type="ARBA" id="ARBA00023136"/>
    </source>
</evidence>
<feature type="transmembrane region" description="Helical" evidence="8">
    <location>
        <begin position="444"/>
        <end position="465"/>
    </location>
</feature>
<evidence type="ECO:0000313" key="9">
    <source>
        <dbReference type="EMBL" id="KAL3768575.1"/>
    </source>
</evidence>
<sequence length="642" mass="68991">MSEARSISNMSASNLLHSITNPAPSANADVVPSHKQRATGSTHFGDGDWDEERPEDIQDATWGEVWQVCCVHSATEWGYIFIGACFALFFLYFFLISIELLGSAAKVLTGCSAGGLFGSESNAIAGFVIGMLVTVLIQSSSTTTSIIVSLVGAQAISVQYGIYMVMGANVGTSVTNTIVSMGQMADGPQLERAFAGATVHDCFNLLTVLVLLPVEVITHYLYHLVTAITPDELGYREDNSGGGIKAIVAPISDRIIKANSKVIEEIAIGVVDSCDAYYPVFCVDGIEDYKHCAAKCEEGQEKGVDCGRVGSVTCSKDFGCPAFFQDGATQSEDTLSGGVCLFLSIVLLIVCLMGLVNVLNRGLQGLSTRVIYKATNVNGLLAMLIGCGITVAVQSSSITTSVLTPLVGVGVIQLEQMFPLTLGANIGTTITGLLASMVSDSVDALQVALAHLFFNVSGIIIWYPIPPMRRVPLRMARALGRATRRSKLVPPIYIAVVFFLLPIVLLLISSCFEKKSIGFTVLGSFIVIFFLLAAIRFGVWWKYQDGQTKCLAMLDKRTDMSECKKTLPEDMKSLKKNMELVKSKVLEICEHTGVPAEFDEEEPAELKQLDNDEGEEGTDESDGPAKPDDVDGHNVKESIMSA</sequence>
<evidence type="ECO:0000256" key="8">
    <source>
        <dbReference type="SAM" id="Phobius"/>
    </source>
</evidence>
<comment type="similarity">
    <text evidence="2">Belongs to the SLC34A transporter family.</text>
</comment>
<feature type="transmembrane region" description="Helical" evidence="8">
    <location>
        <begin position="491"/>
        <end position="510"/>
    </location>
</feature>
<keyword evidence="5 8" id="KW-1133">Transmembrane helix</keyword>
<evidence type="ECO:0000313" key="10">
    <source>
        <dbReference type="Proteomes" id="UP001530400"/>
    </source>
</evidence>
<keyword evidence="10" id="KW-1185">Reference proteome</keyword>
<proteinExistence type="inferred from homology"/>
<dbReference type="PANTHER" id="PTHR10010">
    <property type="entry name" value="SOLUTE CARRIER FAMILY 34 SODIUM PHOSPHATE , MEMBER 2-RELATED"/>
    <property type="match status" value="1"/>
</dbReference>
<evidence type="ECO:0000256" key="5">
    <source>
        <dbReference type="ARBA" id="ARBA00022989"/>
    </source>
</evidence>
<feature type="region of interest" description="Disordered" evidence="7">
    <location>
        <begin position="597"/>
        <end position="642"/>
    </location>
</feature>
<dbReference type="AlphaFoldDB" id="A0ABD3MXE4"/>
<evidence type="ECO:0000256" key="1">
    <source>
        <dbReference type="ARBA" id="ARBA00004651"/>
    </source>
</evidence>
<dbReference type="PANTHER" id="PTHR10010:SF46">
    <property type="entry name" value="SODIUM-DEPENDENT PHOSPHATE TRANSPORT PROTEIN 2B"/>
    <property type="match status" value="1"/>
</dbReference>
<dbReference type="InterPro" id="IPR003841">
    <property type="entry name" value="Na/Pi_transpt"/>
</dbReference>
<name>A0ABD3MXE4_9STRA</name>
<dbReference type="NCBIfam" id="NF037997">
    <property type="entry name" value="Na_Pi_symport"/>
    <property type="match status" value="2"/>
</dbReference>
<feature type="transmembrane region" description="Helical" evidence="8">
    <location>
        <begin position="146"/>
        <end position="166"/>
    </location>
</feature>
<feature type="transmembrane region" description="Helical" evidence="8">
    <location>
        <begin position="379"/>
        <end position="406"/>
    </location>
</feature>
<dbReference type="GO" id="GO:0005436">
    <property type="term" value="F:sodium:phosphate symporter activity"/>
    <property type="evidence" value="ECO:0007669"/>
    <property type="project" value="UniProtKB-ARBA"/>
</dbReference>
<feature type="transmembrane region" description="Helical" evidence="8">
    <location>
        <begin position="516"/>
        <end position="539"/>
    </location>
</feature>
<feature type="transmembrane region" description="Helical" evidence="8">
    <location>
        <begin position="339"/>
        <end position="359"/>
    </location>
</feature>
<feature type="region of interest" description="Disordered" evidence="7">
    <location>
        <begin position="27"/>
        <end position="53"/>
    </location>
</feature>
<feature type="compositionally biased region" description="Acidic residues" evidence="7">
    <location>
        <begin position="611"/>
        <end position="622"/>
    </location>
</feature>
<feature type="compositionally biased region" description="Basic and acidic residues" evidence="7">
    <location>
        <begin position="623"/>
        <end position="636"/>
    </location>
</feature>